<keyword evidence="4" id="KW-1185">Reference proteome</keyword>
<evidence type="ECO:0000313" key="4">
    <source>
        <dbReference type="Proteomes" id="UP001551329"/>
    </source>
</evidence>
<name>A0ABV3C5S3_9ACTN</name>
<dbReference type="EMBL" id="JBEZAE010000003">
    <property type="protein sequence ID" value="MEU7070136.1"/>
    <property type="molecule type" value="Genomic_DNA"/>
</dbReference>
<feature type="transmembrane region" description="Helical" evidence="2">
    <location>
        <begin position="71"/>
        <end position="90"/>
    </location>
</feature>
<keyword evidence="2" id="KW-0472">Membrane</keyword>
<reference evidence="3 4" key="1">
    <citation type="submission" date="2024-06" db="EMBL/GenBank/DDBJ databases">
        <title>The Natural Products Discovery Center: Release of the First 8490 Sequenced Strains for Exploring Actinobacteria Biosynthetic Diversity.</title>
        <authorList>
            <person name="Kalkreuter E."/>
            <person name="Kautsar S.A."/>
            <person name="Yang D."/>
            <person name="Bader C.D."/>
            <person name="Teijaro C.N."/>
            <person name="Fluegel L."/>
            <person name="Davis C.M."/>
            <person name="Simpson J.R."/>
            <person name="Lauterbach L."/>
            <person name="Steele A.D."/>
            <person name="Gui C."/>
            <person name="Meng S."/>
            <person name="Li G."/>
            <person name="Viehrig K."/>
            <person name="Ye F."/>
            <person name="Su P."/>
            <person name="Kiefer A.F."/>
            <person name="Nichols A."/>
            <person name="Cepeda A.J."/>
            <person name="Yan W."/>
            <person name="Fan B."/>
            <person name="Jiang Y."/>
            <person name="Adhikari A."/>
            <person name="Zheng C.-J."/>
            <person name="Schuster L."/>
            <person name="Cowan T.M."/>
            <person name="Smanski M.J."/>
            <person name="Chevrette M.G."/>
            <person name="De Carvalho L.P.S."/>
            <person name="Shen B."/>
        </authorList>
    </citation>
    <scope>NUCLEOTIDE SEQUENCE [LARGE SCALE GENOMIC DNA]</scope>
    <source>
        <strain evidence="3 4">NPDC045974</strain>
    </source>
</reference>
<feature type="compositionally biased region" description="Gly residues" evidence="1">
    <location>
        <begin position="60"/>
        <end position="69"/>
    </location>
</feature>
<evidence type="ECO:0008006" key="5">
    <source>
        <dbReference type="Google" id="ProtNLM"/>
    </source>
</evidence>
<proteinExistence type="predicted"/>
<accession>A0ABV3C5S3</accession>
<keyword evidence="2" id="KW-1133">Transmembrane helix</keyword>
<keyword evidence="2" id="KW-0812">Transmembrane</keyword>
<evidence type="ECO:0000256" key="1">
    <source>
        <dbReference type="SAM" id="MobiDB-lite"/>
    </source>
</evidence>
<evidence type="ECO:0000256" key="2">
    <source>
        <dbReference type="SAM" id="Phobius"/>
    </source>
</evidence>
<evidence type="ECO:0000313" key="3">
    <source>
        <dbReference type="EMBL" id="MEU7070136.1"/>
    </source>
</evidence>
<feature type="compositionally biased region" description="Basic and acidic residues" evidence="1">
    <location>
        <begin position="1"/>
        <end position="13"/>
    </location>
</feature>
<sequence>HEKGGKPEKEHGKPHGGMHTGSGALSAVNADDWGKPEQQKQESDKYQKESDKHQKPKGGMHTGGGGLAGPGLNLTGALVLAGGAAAFVLYRRKKTAGASA</sequence>
<organism evidence="3 4">
    <name type="scientific">Streptomyces narbonensis</name>
    <dbReference type="NCBI Taxonomy" id="67333"/>
    <lineage>
        <taxon>Bacteria</taxon>
        <taxon>Bacillati</taxon>
        <taxon>Actinomycetota</taxon>
        <taxon>Actinomycetes</taxon>
        <taxon>Kitasatosporales</taxon>
        <taxon>Streptomycetaceae</taxon>
        <taxon>Streptomyces</taxon>
    </lineage>
</organism>
<comment type="caution">
    <text evidence="3">The sequence shown here is derived from an EMBL/GenBank/DDBJ whole genome shotgun (WGS) entry which is preliminary data.</text>
</comment>
<protein>
    <recommendedName>
        <fullName evidence="5">Gram-positive cocci surface proteins LPxTG domain-containing protein</fullName>
    </recommendedName>
</protein>
<dbReference type="Proteomes" id="UP001551329">
    <property type="component" value="Unassembled WGS sequence"/>
</dbReference>
<gene>
    <name evidence="3" type="ORF">AB0A88_08325</name>
</gene>
<feature type="compositionally biased region" description="Basic and acidic residues" evidence="1">
    <location>
        <begin position="32"/>
        <end position="53"/>
    </location>
</feature>
<feature type="region of interest" description="Disordered" evidence="1">
    <location>
        <begin position="1"/>
        <end position="74"/>
    </location>
</feature>
<feature type="non-terminal residue" evidence="3">
    <location>
        <position position="1"/>
    </location>
</feature>